<dbReference type="SMART" id="SM00028">
    <property type="entry name" value="TPR"/>
    <property type="match status" value="2"/>
</dbReference>
<dbReference type="Gene3D" id="1.25.40.10">
    <property type="entry name" value="Tetratricopeptide repeat domain"/>
    <property type="match status" value="1"/>
</dbReference>
<proteinExistence type="predicted"/>
<dbReference type="Proteomes" id="UP000199666">
    <property type="component" value="Unassembled WGS sequence"/>
</dbReference>
<dbReference type="InterPro" id="IPR011990">
    <property type="entry name" value="TPR-like_helical_dom_sf"/>
</dbReference>
<keyword evidence="2" id="KW-0812">Transmembrane</keyword>
<dbReference type="AlphaFoldDB" id="A0A1I2YS35"/>
<dbReference type="SUPFAM" id="SSF48452">
    <property type="entry name" value="TPR-like"/>
    <property type="match status" value="1"/>
</dbReference>
<accession>A0A1I2YS35</accession>
<reference evidence="3 4" key="1">
    <citation type="submission" date="2016-10" db="EMBL/GenBank/DDBJ databases">
        <authorList>
            <person name="de Groot N.N."/>
        </authorList>
    </citation>
    <scope>NUCLEOTIDE SEQUENCE [LARGE SCALE GENOMIC DNA]</scope>
    <source>
        <strain evidence="3 4">DSM 18684</strain>
    </source>
</reference>
<dbReference type="RefSeq" id="WP_090995079.1">
    <property type="nucleotide sequence ID" value="NZ_FOPP01000008.1"/>
</dbReference>
<dbReference type="InterPro" id="IPR019734">
    <property type="entry name" value="TPR_rpt"/>
</dbReference>
<dbReference type="PROSITE" id="PS50005">
    <property type="entry name" value="TPR"/>
    <property type="match status" value="1"/>
</dbReference>
<keyword evidence="4" id="KW-1185">Reference proteome</keyword>
<keyword evidence="2" id="KW-0472">Membrane</keyword>
<evidence type="ECO:0000313" key="4">
    <source>
        <dbReference type="Proteomes" id="UP000199666"/>
    </source>
</evidence>
<keyword evidence="2" id="KW-1133">Transmembrane helix</keyword>
<sequence length="291" mass="31778">MLNSVRSKQVIIITTMVVLVGFLFTRDVKGLIKPKEESKQMPAGQKTAVESNNTVSFSIEDASAIGRDFISSAIAKEILALESTYKNASGKAQLEQAKQLAQKWDDVEQAIPSAMYLEVVAKNEPVLTNWLAAGTRFLKGFDNTADSLVRPIMLQKANASFMEAMALDSTNTEAKTGLGVTIVNGMGAPMEGIMMLREVVEKDPKNLKANMNLGVFAIKSGQFDKAITRFKNIIETIKATPEAYFYLGTAYESLGKNTEAIDAYSTSKKLAASPTISNFIDKKVAELKNKR</sequence>
<evidence type="ECO:0000256" key="2">
    <source>
        <dbReference type="SAM" id="Phobius"/>
    </source>
</evidence>
<keyword evidence="1" id="KW-0802">TPR repeat</keyword>
<organism evidence="3 4">
    <name type="scientific">Pedobacter insulae</name>
    <dbReference type="NCBI Taxonomy" id="414048"/>
    <lineage>
        <taxon>Bacteria</taxon>
        <taxon>Pseudomonadati</taxon>
        <taxon>Bacteroidota</taxon>
        <taxon>Sphingobacteriia</taxon>
        <taxon>Sphingobacteriales</taxon>
        <taxon>Sphingobacteriaceae</taxon>
        <taxon>Pedobacter</taxon>
    </lineage>
</organism>
<feature type="transmembrane region" description="Helical" evidence="2">
    <location>
        <begin position="6"/>
        <end position="25"/>
    </location>
</feature>
<dbReference type="EMBL" id="FOPP01000008">
    <property type="protein sequence ID" value="SFH27906.1"/>
    <property type="molecule type" value="Genomic_DNA"/>
</dbReference>
<evidence type="ECO:0000256" key="1">
    <source>
        <dbReference type="PROSITE-ProRule" id="PRU00339"/>
    </source>
</evidence>
<dbReference type="Pfam" id="PF14559">
    <property type="entry name" value="TPR_19"/>
    <property type="match status" value="1"/>
</dbReference>
<evidence type="ECO:0000313" key="3">
    <source>
        <dbReference type="EMBL" id="SFH27906.1"/>
    </source>
</evidence>
<dbReference type="OrthoDB" id="1490552at2"/>
<name>A0A1I2YS35_9SPHI</name>
<dbReference type="Pfam" id="PF13174">
    <property type="entry name" value="TPR_6"/>
    <property type="match status" value="1"/>
</dbReference>
<feature type="repeat" description="TPR" evidence="1">
    <location>
        <begin position="241"/>
        <end position="274"/>
    </location>
</feature>
<protein>
    <submittedName>
        <fullName evidence="3">Uncharacterized protein</fullName>
    </submittedName>
</protein>
<gene>
    <name evidence="3" type="ORF">SAMN04489864_1084</name>
</gene>
<dbReference type="STRING" id="414048.SAMN04489864_1084"/>